<comment type="caution">
    <text evidence="3">The sequence shown here is derived from an EMBL/GenBank/DDBJ whole genome shotgun (WGS) entry which is preliminary data.</text>
</comment>
<evidence type="ECO:0000313" key="5">
    <source>
        <dbReference type="Proteomes" id="UP000663828"/>
    </source>
</evidence>
<proteinExistence type="predicted"/>
<evidence type="ECO:0000259" key="2">
    <source>
        <dbReference type="PROSITE" id="PS50222"/>
    </source>
</evidence>
<dbReference type="GO" id="GO:0005509">
    <property type="term" value="F:calcium ion binding"/>
    <property type="evidence" value="ECO:0007669"/>
    <property type="project" value="InterPro"/>
</dbReference>
<dbReference type="InterPro" id="IPR018247">
    <property type="entry name" value="EF_Hand_1_Ca_BS"/>
</dbReference>
<keyword evidence="1" id="KW-0106">Calcium</keyword>
<dbReference type="AlphaFoldDB" id="A0A813SAR4"/>
<accession>A0A813SAR4</accession>
<evidence type="ECO:0000256" key="1">
    <source>
        <dbReference type="ARBA" id="ARBA00022837"/>
    </source>
</evidence>
<dbReference type="Gene3D" id="1.10.238.10">
    <property type="entry name" value="EF-hand"/>
    <property type="match status" value="1"/>
</dbReference>
<organism evidence="3 5">
    <name type="scientific">Adineta ricciae</name>
    <name type="common">Rotifer</name>
    <dbReference type="NCBI Taxonomy" id="249248"/>
    <lineage>
        <taxon>Eukaryota</taxon>
        <taxon>Metazoa</taxon>
        <taxon>Spiralia</taxon>
        <taxon>Gnathifera</taxon>
        <taxon>Rotifera</taxon>
        <taxon>Eurotatoria</taxon>
        <taxon>Bdelloidea</taxon>
        <taxon>Adinetida</taxon>
        <taxon>Adinetidae</taxon>
        <taxon>Adineta</taxon>
    </lineage>
</organism>
<dbReference type="Proteomes" id="UP000663828">
    <property type="component" value="Unassembled WGS sequence"/>
</dbReference>
<dbReference type="PROSITE" id="PS50222">
    <property type="entry name" value="EF_HAND_2"/>
    <property type="match status" value="1"/>
</dbReference>
<keyword evidence="5" id="KW-1185">Reference proteome</keyword>
<gene>
    <name evidence="4" type="ORF">EDS130_LOCUS26711</name>
    <name evidence="3" type="ORF">XAT740_LOCUS2562</name>
</gene>
<sequence>MGNRTYRPRFTEWDLDNLEKVTTLSKQQYLRLYHQYQNNQAWGGQNMDEKTFFQKCNEMLPGEQTKRESDRAFYTFDYNKSGKLSFEEFVSAIVVLNKGSTSFDRIAYVIDQFNPNKNDNVVEESYGTLVFDRLNQYYEINDVDPVSSWSELANTCASNPNHISRDEFLTYIAGHPIYITHIRYHK</sequence>
<protein>
    <recommendedName>
        <fullName evidence="2">EF-hand domain-containing protein</fullName>
    </recommendedName>
</protein>
<dbReference type="EMBL" id="CAJNOR010000090">
    <property type="protein sequence ID" value="CAF0792647.1"/>
    <property type="molecule type" value="Genomic_DNA"/>
</dbReference>
<dbReference type="InterPro" id="IPR002048">
    <property type="entry name" value="EF_hand_dom"/>
</dbReference>
<dbReference type="InterPro" id="IPR011992">
    <property type="entry name" value="EF-hand-dom_pair"/>
</dbReference>
<dbReference type="PROSITE" id="PS00018">
    <property type="entry name" value="EF_HAND_1"/>
    <property type="match status" value="1"/>
</dbReference>
<name>A0A813SAR4_ADIRI</name>
<dbReference type="OrthoDB" id="9975509at2759"/>
<dbReference type="SUPFAM" id="SSF47473">
    <property type="entry name" value="EF-hand"/>
    <property type="match status" value="1"/>
</dbReference>
<reference evidence="3" key="1">
    <citation type="submission" date="2021-02" db="EMBL/GenBank/DDBJ databases">
        <authorList>
            <person name="Nowell W R."/>
        </authorList>
    </citation>
    <scope>NUCLEOTIDE SEQUENCE</scope>
</reference>
<evidence type="ECO:0000313" key="4">
    <source>
        <dbReference type="EMBL" id="CAF1226837.1"/>
    </source>
</evidence>
<feature type="domain" description="EF-hand" evidence="2">
    <location>
        <begin position="64"/>
        <end position="99"/>
    </location>
</feature>
<evidence type="ECO:0000313" key="3">
    <source>
        <dbReference type="EMBL" id="CAF0792647.1"/>
    </source>
</evidence>
<dbReference type="EMBL" id="CAJNOJ010000164">
    <property type="protein sequence ID" value="CAF1226837.1"/>
    <property type="molecule type" value="Genomic_DNA"/>
</dbReference>
<dbReference type="Proteomes" id="UP000663852">
    <property type="component" value="Unassembled WGS sequence"/>
</dbReference>